<dbReference type="AlphaFoldDB" id="A0A8H5GAL9"/>
<accession>A0A8H5GAL9</accession>
<name>A0A8H5GAL9_9AGAR</name>
<dbReference type="Gene3D" id="3.40.1210.10">
    <property type="entry name" value="Survival protein SurE-like phosphatase/nucleotidase"/>
    <property type="match status" value="1"/>
</dbReference>
<keyword evidence="3" id="KW-1185">Reference proteome</keyword>
<feature type="compositionally biased region" description="Low complexity" evidence="1">
    <location>
        <begin position="71"/>
        <end position="88"/>
    </location>
</feature>
<dbReference type="SUPFAM" id="SSF64167">
    <property type="entry name" value="SurE-like"/>
    <property type="match status" value="1"/>
</dbReference>
<evidence type="ECO:0000313" key="2">
    <source>
        <dbReference type="EMBL" id="KAF5361396.1"/>
    </source>
</evidence>
<gene>
    <name evidence="2" type="ORF">D9758_006255</name>
</gene>
<reference evidence="2 3" key="1">
    <citation type="journal article" date="2020" name="ISME J.">
        <title>Uncovering the hidden diversity of litter-decomposition mechanisms in mushroom-forming fungi.</title>
        <authorList>
            <person name="Floudas D."/>
            <person name="Bentzer J."/>
            <person name="Ahren D."/>
            <person name="Johansson T."/>
            <person name="Persson P."/>
            <person name="Tunlid A."/>
        </authorList>
    </citation>
    <scope>NUCLEOTIDE SEQUENCE [LARGE SCALE GENOMIC DNA]</scope>
    <source>
        <strain evidence="2 3">CBS 291.85</strain>
    </source>
</reference>
<protein>
    <submittedName>
        <fullName evidence="2">Uncharacterized protein</fullName>
    </submittedName>
</protein>
<dbReference type="Proteomes" id="UP000559256">
    <property type="component" value="Unassembled WGS sequence"/>
</dbReference>
<evidence type="ECO:0000313" key="3">
    <source>
        <dbReference type="Proteomes" id="UP000559256"/>
    </source>
</evidence>
<dbReference type="OrthoDB" id="4018688at2759"/>
<evidence type="ECO:0000256" key="1">
    <source>
        <dbReference type="SAM" id="MobiDB-lite"/>
    </source>
</evidence>
<sequence length="88" mass="9438">MLYPNCYPDLIIHRASFLNYVNAFPADAARFGIQNFAPQLLGGVPDILVAGPNVGSIHSITWGTLSKSREQSFSGSGSSLSFVSYTTP</sequence>
<organism evidence="2 3">
    <name type="scientific">Tetrapyrgos nigripes</name>
    <dbReference type="NCBI Taxonomy" id="182062"/>
    <lineage>
        <taxon>Eukaryota</taxon>
        <taxon>Fungi</taxon>
        <taxon>Dikarya</taxon>
        <taxon>Basidiomycota</taxon>
        <taxon>Agaricomycotina</taxon>
        <taxon>Agaricomycetes</taxon>
        <taxon>Agaricomycetidae</taxon>
        <taxon>Agaricales</taxon>
        <taxon>Marasmiineae</taxon>
        <taxon>Marasmiaceae</taxon>
        <taxon>Tetrapyrgos</taxon>
    </lineage>
</organism>
<comment type="caution">
    <text evidence="2">The sequence shown here is derived from an EMBL/GenBank/DDBJ whole genome shotgun (WGS) entry which is preliminary data.</text>
</comment>
<proteinExistence type="predicted"/>
<feature type="region of interest" description="Disordered" evidence="1">
    <location>
        <begin position="69"/>
        <end position="88"/>
    </location>
</feature>
<dbReference type="EMBL" id="JAACJM010000040">
    <property type="protein sequence ID" value="KAF5361396.1"/>
    <property type="molecule type" value="Genomic_DNA"/>
</dbReference>
<dbReference type="GO" id="GO:0016787">
    <property type="term" value="F:hydrolase activity"/>
    <property type="evidence" value="ECO:0007669"/>
    <property type="project" value="InterPro"/>
</dbReference>
<dbReference type="InterPro" id="IPR036523">
    <property type="entry name" value="SurE-like_sf"/>
</dbReference>